<comment type="caution">
    <text evidence="3">The sequence shown here is derived from an EMBL/GenBank/DDBJ whole genome shotgun (WGS) entry which is preliminary data.</text>
</comment>
<feature type="domain" description="Dynamin N-terminal" evidence="2">
    <location>
        <begin position="30"/>
        <end position="187"/>
    </location>
</feature>
<dbReference type="InterPro" id="IPR051943">
    <property type="entry name" value="TRAFAC_Dynamin-like_GTPase"/>
</dbReference>
<sequence length="779" mass="89843">MDMEQLEKFNINPKEIQKYIDKINNSEKVVAITGEFSSGKTTFINALIGKKDFLSTGNGECTPILIEIIKGNNNVFEVHYKDNSVSNEKLNKENLLKYSQYKEGYDTNILGITVPIDNKFIGENVTLIDTPGTNTIIKEHEEITEYILKRSDIVLYIINKVISASDIERIKEIEKYTNHIILIVTNMDEKIGDNFVNRSEDDINKLIDEVKKEVSKSLGVKEFDILPIGSKASFTNSKYINDIREVINDYININKKEVIKNRVKGQLELLFKNKYEEIKKELSLIEELKNNDREELIKKIDRLEQRISKANKNSEGFNKEFSENKKNIEKSTCNKLKELFESQQYKFLKEINKQNEINEDFIEEGVYELSNECNAKIRGIIEKQLDKLVNEVFQNGSEELDDLINDLDLNFEVDFDAPTLEELSEDFDEFSTLQFKKLKRVKEKQMNIERELGVTEENISMFDENLDHIYKKAKTEEDTYQNLFNKKLDLGSYKAEYEIVYDEDGSDLGAKTGRVIGEVADFALMFWSPSKSAGTLAKGADAFKDLAKGVKIVGNAAKKVEKGAKKAKNFKKSQNSALKMLQYLEFGYYGEALGRKVGGAIKPSKSRLVENEDKKQEYLDRKEQLEKAICENNIKRQSLDREIAENKISMAAARRKRVAMKANMEAYEKEEQNLIESIEKLREKDSKEKLNKYYSNAIEDIINDQLNNANKLVKEIIDEASERAIIKSKEMFIEKVNSLKEALSITISNKDIIENEINTKKVLLADLSSYRDWINEWVQ</sequence>
<accession>A0A6I1MLC8</accession>
<dbReference type="PANTHER" id="PTHR43681">
    <property type="entry name" value="TRANSMEMBRANE GTPASE FZO"/>
    <property type="match status" value="1"/>
</dbReference>
<keyword evidence="4" id="KW-1185">Reference proteome</keyword>
<dbReference type="AlphaFoldDB" id="A0A6I1MLC8"/>
<evidence type="ECO:0000313" key="3">
    <source>
        <dbReference type="EMBL" id="MPQ44316.1"/>
    </source>
</evidence>
<feature type="coiled-coil region" evidence="1">
    <location>
        <begin position="271"/>
        <end position="320"/>
    </location>
</feature>
<gene>
    <name evidence="3" type="ORF">GBZ86_11150</name>
</gene>
<dbReference type="SUPFAM" id="SSF52540">
    <property type="entry name" value="P-loop containing nucleoside triphosphate hydrolases"/>
    <property type="match status" value="1"/>
</dbReference>
<organism evidence="3 4">
    <name type="scientific">Clostridium tarantellae</name>
    <dbReference type="NCBI Taxonomy" id="39493"/>
    <lineage>
        <taxon>Bacteria</taxon>
        <taxon>Bacillati</taxon>
        <taxon>Bacillota</taxon>
        <taxon>Clostridia</taxon>
        <taxon>Eubacteriales</taxon>
        <taxon>Clostridiaceae</taxon>
        <taxon>Clostridium</taxon>
    </lineage>
</organism>
<evidence type="ECO:0000256" key="1">
    <source>
        <dbReference type="SAM" id="Coils"/>
    </source>
</evidence>
<evidence type="ECO:0000259" key="2">
    <source>
        <dbReference type="Pfam" id="PF00350"/>
    </source>
</evidence>
<dbReference type="EMBL" id="WHJC01000192">
    <property type="protein sequence ID" value="MPQ44316.1"/>
    <property type="molecule type" value="Genomic_DNA"/>
</dbReference>
<name>A0A6I1MLC8_9CLOT</name>
<keyword evidence="1" id="KW-0175">Coiled coil</keyword>
<dbReference type="Proteomes" id="UP000430345">
    <property type="component" value="Unassembled WGS sequence"/>
</dbReference>
<dbReference type="RefSeq" id="WP_152890681.1">
    <property type="nucleotide sequence ID" value="NZ_WHJC01000192.1"/>
</dbReference>
<dbReference type="OrthoDB" id="9802035at2"/>
<dbReference type="Gene3D" id="3.40.50.300">
    <property type="entry name" value="P-loop containing nucleotide triphosphate hydrolases"/>
    <property type="match status" value="1"/>
</dbReference>
<proteinExistence type="predicted"/>
<dbReference type="InterPro" id="IPR027417">
    <property type="entry name" value="P-loop_NTPase"/>
</dbReference>
<dbReference type="PANTHER" id="PTHR43681:SF1">
    <property type="entry name" value="SARCALUMENIN"/>
    <property type="match status" value="1"/>
</dbReference>
<protein>
    <recommendedName>
        <fullName evidence="2">Dynamin N-terminal domain-containing protein</fullName>
    </recommendedName>
</protein>
<evidence type="ECO:0000313" key="4">
    <source>
        <dbReference type="Proteomes" id="UP000430345"/>
    </source>
</evidence>
<reference evidence="3 4" key="1">
    <citation type="submission" date="2019-10" db="EMBL/GenBank/DDBJ databases">
        <title>The Genome Sequence of Clostridium tarantellae Isolated from Fish Brain.</title>
        <authorList>
            <person name="Bano L."/>
            <person name="Kiel M."/>
            <person name="Sales G."/>
            <person name="Doxey A.C."/>
            <person name="Mansfield M.J."/>
            <person name="Schiavone M."/>
            <person name="Rossetto O."/>
            <person name="Pirazzini M."/>
            <person name="Dobrindt U."/>
            <person name="Montecucco C."/>
        </authorList>
    </citation>
    <scope>NUCLEOTIDE SEQUENCE [LARGE SCALE GENOMIC DNA]</scope>
    <source>
        <strain evidence="3 4">DSM 3997</strain>
    </source>
</reference>
<feature type="coiled-coil region" evidence="1">
    <location>
        <begin position="608"/>
        <end position="723"/>
    </location>
</feature>
<dbReference type="InterPro" id="IPR045063">
    <property type="entry name" value="Dynamin_N"/>
</dbReference>
<dbReference type="Pfam" id="PF00350">
    <property type="entry name" value="Dynamin_N"/>
    <property type="match status" value="1"/>
</dbReference>